<comment type="similarity">
    <text evidence="1">Belongs to the DinB family.</text>
</comment>
<accession>A0A4R9K7Y5</accession>
<reference evidence="4" key="1">
    <citation type="journal article" date="2019" name="PLoS Negl. Trop. Dis.">
        <title>Revisiting the worldwide diversity of Leptospira species in the environment.</title>
        <authorList>
            <person name="Vincent A.T."/>
            <person name="Schiettekatte O."/>
            <person name="Bourhy P."/>
            <person name="Veyrier F.J."/>
            <person name="Picardeau M."/>
        </authorList>
    </citation>
    <scope>NUCLEOTIDE SEQUENCE [LARGE SCALE GENOMIC DNA]</scope>
    <source>
        <strain evidence="4">201702476</strain>
    </source>
</reference>
<protein>
    <submittedName>
        <fullName evidence="4">Damage-inducible protein DinB</fullName>
    </submittedName>
</protein>
<comment type="caution">
    <text evidence="4">The sequence shown here is derived from an EMBL/GenBank/DDBJ whole genome shotgun (WGS) entry which is preliminary data.</text>
</comment>
<dbReference type="InterPro" id="IPR007837">
    <property type="entry name" value="DinB"/>
</dbReference>
<feature type="binding site" evidence="3">
    <location>
        <position position="50"/>
    </location>
    <ligand>
        <name>a divalent metal cation</name>
        <dbReference type="ChEBI" id="CHEBI:60240"/>
    </ligand>
</feature>
<proteinExistence type="inferred from homology"/>
<keyword evidence="5" id="KW-1185">Reference proteome</keyword>
<evidence type="ECO:0000313" key="4">
    <source>
        <dbReference type="EMBL" id="TGL61752.1"/>
    </source>
</evidence>
<name>A0A4R9K7Y5_9LEPT</name>
<keyword evidence="2 3" id="KW-0479">Metal-binding</keyword>
<dbReference type="Pfam" id="PF05163">
    <property type="entry name" value="DinB"/>
    <property type="match status" value="1"/>
</dbReference>
<dbReference type="PANTHER" id="PTHR37302">
    <property type="entry name" value="SLR1116 PROTEIN"/>
    <property type="match status" value="1"/>
</dbReference>
<dbReference type="AlphaFoldDB" id="A0A4R9K7Y5"/>
<evidence type="ECO:0000256" key="3">
    <source>
        <dbReference type="PIRSR" id="PIRSR607837-1"/>
    </source>
</evidence>
<dbReference type="EMBL" id="RQGD01000014">
    <property type="protein sequence ID" value="TGL61752.1"/>
    <property type="molecule type" value="Genomic_DNA"/>
</dbReference>
<dbReference type="Proteomes" id="UP000297693">
    <property type="component" value="Unassembled WGS sequence"/>
</dbReference>
<dbReference type="Gene3D" id="1.20.120.450">
    <property type="entry name" value="dinb family like domain"/>
    <property type="match status" value="1"/>
</dbReference>
<organism evidence="4 5">
    <name type="scientific">Leptospira ognonensis</name>
    <dbReference type="NCBI Taxonomy" id="2484945"/>
    <lineage>
        <taxon>Bacteria</taxon>
        <taxon>Pseudomonadati</taxon>
        <taxon>Spirochaetota</taxon>
        <taxon>Spirochaetia</taxon>
        <taxon>Leptospirales</taxon>
        <taxon>Leptospiraceae</taxon>
        <taxon>Leptospira</taxon>
    </lineage>
</organism>
<dbReference type="OrthoDB" id="119432at2"/>
<dbReference type="GO" id="GO:0046872">
    <property type="term" value="F:metal ion binding"/>
    <property type="evidence" value="ECO:0007669"/>
    <property type="project" value="UniProtKB-KW"/>
</dbReference>
<evidence type="ECO:0000256" key="2">
    <source>
        <dbReference type="ARBA" id="ARBA00022723"/>
    </source>
</evidence>
<feature type="binding site" evidence="3">
    <location>
        <position position="136"/>
    </location>
    <ligand>
        <name>a divalent metal cation</name>
        <dbReference type="ChEBI" id="CHEBI:60240"/>
    </ligand>
</feature>
<gene>
    <name evidence="4" type="ORF">EHQ58_03800</name>
</gene>
<dbReference type="RefSeq" id="WP_135622176.1">
    <property type="nucleotide sequence ID" value="NZ_RQGD01000014.1"/>
</dbReference>
<sequence>MELKNHLEILAKYHTWATDHLYLHLSGVSDTDYRKDSGLFFKSIHRTLNHLLVVDQLWFSRFAEGRSPVIALDLEIEMDREKLKDRLVDQTKKWEGLIKSAKSFPETLDYSTMRGFQSKIPFTPALAHVFNHGTHHRGQIIAAMTTAGYSSPEIDLVYMLQSQLPEHDE</sequence>
<feature type="binding site" evidence="3">
    <location>
        <position position="132"/>
    </location>
    <ligand>
        <name>a divalent metal cation</name>
        <dbReference type="ChEBI" id="CHEBI:60240"/>
    </ligand>
</feature>
<evidence type="ECO:0000256" key="1">
    <source>
        <dbReference type="ARBA" id="ARBA00008635"/>
    </source>
</evidence>
<dbReference type="InterPro" id="IPR034660">
    <property type="entry name" value="DinB/YfiT-like"/>
</dbReference>
<evidence type="ECO:0000313" key="5">
    <source>
        <dbReference type="Proteomes" id="UP000297693"/>
    </source>
</evidence>
<dbReference type="PANTHER" id="PTHR37302:SF1">
    <property type="entry name" value="PROTEIN DINB"/>
    <property type="match status" value="1"/>
</dbReference>
<dbReference type="SUPFAM" id="SSF109854">
    <property type="entry name" value="DinB/YfiT-like putative metalloenzymes"/>
    <property type="match status" value="1"/>
</dbReference>